<keyword evidence="6" id="KW-1185">Reference proteome</keyword>
<dbReference type="InterPro" id="IPR035994">
    <property type="entry name" value="Nucleoside_phosphorylase_sf"/>
</dbReference>
<evidence type="ECO:0000256" key="3">
    <source>
        <dbReference type="ARBA" id="ARBA00048447"/>
    </source>
</evidence>
<dbReference type="Proteomes" id="UP000027616">
    <property type="component" value="Chromosome I"/>
</dbReference>
<feature type="domain" description="Nucleoside phosphorylase" evidence="4">
    <location>
        <begin position="39"/>
        <end position="281"/>
    </location>
</feature>
<organism evidence="5 6">
    <name type="scientific">Mucinivorans hirudinis</name>
    <dbReference type="NCBI Taxonomy" id="1433126"/>
    <lineage>
        <taxon>Bacteria</taxon>
        <taxon>Pseudomonadati</taxon>
        <taxon>Bacteroidota</taxon>
        <taxon>Bacteroidia</taxon>
        <taxon>Bacteroidales</taxon>
        <taxon>Rikenellaceae</taxon>
        <taxon>Mucinivorans</taxon>
    </lineage>
</organism>
<evidence type="ECO:0000256" key="1">
    <source>
        <dbReference type="ARBA" id="ARBA00011888"/>
    </source>
</evidence>
<dbReference type="GO" id="GO:0004850">
    <property type="term" value="F:uridine phosphorylase activity"/>
    <property type="evidence" value="ECO:0007669"/>
    <property type="project" value="UniProtKB-EC"/>
</dbReference>
<evidence type="ECO:0000313" key="6">
    <source>
        <dbReference type="Proteomes" id="UP000027616"/>
    </source>
</evidence>
<keyword evidence="5" id="KW-0328">Glycosyltransferase</keyword>
<dbReference type="EMBL" id="HG934468">
    <property type="protein sequence ID" value="CDN32906.1"/>
    <property type="molecule type" value="Genomic_DNA"/>
</dbReference>
<dbReference type="Gene3D" id="3.40.50.1580">
    <property type="entry name" value="Nucleoside phosphorylase domain"/>
    <property type="match status" value="1"/>
</dbReference>
<name>A0A060RB85_9BACT</name>
<dbReference type="AlphaFoldDB" id="A0A060RB85"/>
<dbReference type="PATRIC" id="fig|1433126.3.peg.2810"/>
<dbReference type="GO" id="GO:0006152">
    <property type="term" value="P:purine nucleoside catabolic process"/>
    <property type="evidence" value="ECO:0007669"/>
    <property type="project" value="TreeGrafter"/>
</dbReference>
<dbReference type="GO" id="GO:0005829">
    <property type="term" value="C:cytosol"/>
    <property type="evidence" value="ECO:0007669"/>
    <property type="project" value="TreeGrafter"/>
</dbReference>
<dbReference type="CDD" id="cd00436">
    <property type="entry name" value="UP_TbUP-like"/>
    <property type="match status" value="1"/>
</dbReference>
<evidence type="ECO:0000256" key="2">
    <source>
        <dbReference type="ARBA" id="ARBA00021980"/>
    </source>
</evidence>
<proteinExistence type="predicted"/>
<dbReference type="PANTHER" id="PTHR43691:SF11">
    <property type="entry name" value="FI09636P-RELATED"/>
    <property type="match status" value="1"/>
</dbReference>
<gene>
    <name evidence="5" type="ORF">BN938_2840</name>
</gene>
<dbReference type="STRING" id="1433126.BN938_2840"/>
<accession>A0A060RB85</accession>
<dbReference type="HOGENOM" id="CLU_075954_0_0_10"/>
<sequence>MMAQNYKKMRIIPPSELIINPDGSVFHLHLLPEEVADTIILVGDPARVDTVAAHFSEIEVRKSSREFSTATGYYNGKRLSVISTGIGCDNCDIVMTELDALHNIDFQTRTEKTDKNQLTIVRLGTSGAVQDDISIGDYVMSCYSIGIDGLLNFYGGSVCESEIERAFIEQTAWGERLARPYVVANDQSLIKLFEGFARAGVTISAGGFYAPQGRVVRLPLSQSNYLEKIEKFSHKGLRVTNFEMEGSAIAGLAKLMGHRALTVCAIIAQRTKGDSNPDYSDIVNKLIAFALKTLTK</sequence>
<dbReference type="EC" id="2.4.2.3" evidence="1"/>
<dbReference type="InterPro" id="IPR000845">
    <property type="entry name" value="Nucleoside_phosphorylase_d"/>
</dbReference>
<dbReference type="KEGG" id="rbc:BN938_2840"/>
<protein>
    <recommendedName>
        <fullName evidence="2">Uridine phosphorylase</fullName>
        <ecNumber evidence="1">2.4.2.3</ecNumber>
    </recommendedName>
</protein>
<dbReference type="SUPFAM" id="SSF53167">
    <property type="entry name" value="Purine and uridine phosphorylases"/>
    <property type="match status" value="1"/>
</dbReference>
<evidence type="ECO:0000313" key="5">
    <source>
        <dbReference type="EMBL" id="CDN32906.1"/>
    </source>
</evidence>
<dbReference type="GO" id="GO:0004731">
    <property type="term" value="F:purine-nucleoside phosphorylase activity"/>
    <property type="evidence" value="ECO:0007669"/>
    <property type="project" value="TreeGrafter"/>
</dbReference>
<comment type="catalytic activity">
    <reaction evidence="3">
        <text>uridine + phosphate = alpha-D-ribose 1-phosphate + uracil</text>
        <dbReference type="Rhea" id="RHEA:24388"/>
        <dbReference type="ChEBI" id="CHEBI:16704"/>
        <dbReference type="ChEBI" id="CHEBI:17568"/>
        <dbReference type="ChEBI" id="CHEBI:43474"/>
        <dbReference type="ChEBI" id="CHEBI:57720"/>
        <dbReference type="EC" id="2.4.2.3"/>
    </reaction>
</comment>
<dbReference type="Pfam" id="PF01048">
    <property type="entry name" value="PNP_UDP_1"/>
    <property type="match status" value="1"/>
</dbReference>
<reference evidence="5 6" key="1">
    <citation type="journal article" date="2015" name="Genome Announc.">
        <title>Complete Genome Sequence of the Novel Leech Symbiont Mucinivorans hirudinis M3T.</title>
        <authorList>
            <person name="Nelson M.C."/>
            <person name="Bomar L."/>
            <person name="Graf J."/>
        </authorList>
    </citation>
    <scope>NUCLEOTIDE SEQUENCE [LARGE SCALE GENOMIC DNA]</scope>
    <source>
        <strain evidence="6">M3</strain>
    </source>
</reference>
<dbReference type="PANTHER" id="PTHR43691">
    <property type="entry name" value="URIDINE PHOSPHORYLASE"/>
    <property type="match status" value="1"/>
</dbReference>
<keyword evidence="5" id="KW-0808">Transferase</keyword>
<dbReference type="eggNOG" id="COG2820">
    <property type="taxonomic scope" value="Bacteria"/>
</dbReference>
<evidence type="ECO:0000259" key="4">
    <source>
        <dbReference type="Pfam" id="PF01048"/>
    </source>
</evidence>